<keyword evidence="1" id="KW-0732">Signal</keyword>
<feature type="chain" id="PRO_5029520200" evidence="1">
    <location>
        <begin position="17"/>
        <end position="711"/>
    </location>
</feature>
<feature type="signal peptide" evidence="1">
    <location>
        <begin position="1"/>
        <end position="16"/>
    </location>
</feature>
<dbReference type="Proteomes" id="UP000594262">
    <property type="component" value="Unplaced"/>
</dbReference>
<dbReference type="AlphaFoldDB" id="A0A7M5VES9"/>
<protein>
    <submittedName>
        <fullName evidence="2">Uncharacterized protein</fullName>
    </submittedName>
</protein>
<dbReference type="Gene3D" id="1.25.40.20">
    <property type="entry name" value="Ankyrin repeat-containing domain"/>
    <property type="match status" value="1"/>
</dbReference>
<dbReference type="EnsemblMetazoa" id="CLYHEMT010293.1">
    <property type="protein sequence ID" value="CLYHEMP010293.1"/>
    <property type="gene ID" value="CLYHEMG010293"/>
</dbReference>
<dbReference type="InterPro" id="IPR036770">
    <property type="entry name" value="Ankyrin_rpt-contain_sf"/>
</dbReference>
<sequence>MVVLSVTCGIVAFVSILYLQSQTEKAEDAIEIADINNIENEENGNDDIDDQRANIDDQAKKLKRVVLKYTIDWQPLGSKETIHIVQDVETTRHTAVQDFENSLNSELLNYIVQNTKTNCNKKDHDLVSHVRQKVKRKIVKTNSVDLPFHEHYHNQKLNKIRIKKMLDGGDDPLVQDEKGETILHLLCKGKRKDRNAMREIVKMICEKTPSIKTKKSRSGKTPYDLAKAAHKNDLLHLLAYDDKQEKLHDTCETFRARELLDALGNGNLKKIETFVRNESITNDTKEEILCQPLNKRYHSILHFAIMFCQHDLTLKLLALVTKGSIKTLIDTDGLLLIHYAAREPQNIRVVELIVEKWPFLTNVKCHSKKPPLVYAIENMAFGNALYFLKKAFANIKEIPKEVLFIALAQKVNICCKGAGNRCLRCDKYFQLIDAMLNHRHFNSIAFINSVRNDHDFATLQKIAESLYKYQNKKGFTMSYYMEKVSETDLRKLQDQLDHKTNNQLPLWERLAPDLLKGSRKKLDIRRLSPDCHFRLGNEIVSHLKKRTLQIKLILHRVRKLSPKREDLIRFFKKFPMNISIDRLDEYQLDNLKILLGDCQGIKGDYFWKSFCEEVVKGFKKHDLLQLENLKNNPGHYSPSREMLLLVKQRKPDMTFSHFYETLTKQNKDAASVLEDYLVKIIMKKLKEINRQSKKVKGNLKPMKHLASSSHL</sequence>
<organism evidence="2 3">
    <name type="scientific">Clytia hemisphaerica</name>
    <dbReference type="NCBI Taxonomy" id="252671"/>
    <lineage>
        <taxon>Eukaryota</taxon>
        <taxon>Metazoa</taxon>
        <taxon>Cnidaria</taxon>
        <taxon>Hydrozoa</taxon>
        <taxon>Hydroidolina</taxon>
        <taxon>Leptothecata</taxon>
        <taxon>Obeliida</taxon>
        <taxon>Clytiidae</taxon>
        <taxon>Clytia</taxon>
    </lineage>
</organism>
<keyword evidence="3" id="KW-1185">Reference proteome</keyword>
<evidence type="ECO:0000256" key="1">
    <source>
        <dbReference type="SAM" id="SignalP"/>
    </source>
</evidence>
<accession>A0A7M5VES9</accession>
<evidence type="ECO:0000313" key="2">
    <source>
        <dbReference type="EnsemblMetazoa" id="CLYHEMP010293.1"/>
    </source>
</evidence>
<evidence type="ECO:0000313" key="3">
    <source>
        <dbReference type="Proteomes" id="UP000594262"/>
    </source>
</evidence>
<dbReference type="SUPFAM" id="SSF48403">
    <property type="entry name" value="Ankyrin repeat"/>
    <property type="match status" value="1"/>
</dbReference>
<reference evidence="2" key="1">
    <citation type="submission" date="2021-01" db="UniProtKB">
        <authorList>
            <consortium name="EnsemblMetazoa"/>
        </authorList>
    </citation>
    <scope>IDENTIFICATION</scope>
</reference>
<name>A0A7M5VES9_9CNID</name>
<proteinExistence type="predicted"/>